<evidence type="ECO:0000313" key="2">
    <source>
        <dbReference type="Proteomes" id="UP000367750"/>
    </source>
</evidence>
<comment type="caution">
    <text evidence="1">The sequence shown here is derived from an EMBL/GenBank/DDBJ whole genome shotgun (WGS) entry which is preliminary data.</text>
</comment>
<dbReference type="OrthoDB" id="2919065at2"/>
<dbReference type="Proteomes" id="UP000367750">
    <property type="component" value="Unassembled WGS sequence"/>
</dbReference>
<gene>
    <name evidence="1" type="ORF">F4V43_01705</name>
</gene>
<organism evidence="1 2">
    <name type="scientific">Paenibacillus spiritus</name>
    <dbReference type="NCBI Taxonomy" id="2496557"/>
    <lineage>
        <taxon>Bacteria</taxon>
        <taxon>Bacillati</taxon>
        <taxon>Bacillota</taxon>
        <taxon>Bacilli</taxon>
        <taxon>Bacillales</taxon>
        <taxon>Paenibacillaceae</taxon>
        <taxon>Paenibacillus</taxon>
    </lineage>
</organism>
<sequence>MITLKKTTTQETLLDYGFTNRDKSFLYYFKNIGFDVSFNMTIPIDLTTLKIDILDESFMQPYDYQFCLKIDPEHVLATNVKDKVEDILNRMQIDGIIEGFEEGMYI</sequence>
<keyword evidence="2" id="KW-1185">Reference proteome</keyword>
<name>A0A5J5GHP8_9BACL</name>
<reference evidence="1 2" key="1">
    <citation type="submission" date="2019-09" db="EMBL/GenBank/DDBJ databases">
        <title>Bacillus ochoae sp. nov., Paenibacillus whitsoniae sp. nov., Paenibacillus spiritus sp. nov. Isolated from the Mars Exploration Rover during spacecraft assembly.</title>
        <authorList>
            <person name="Seuylemezian A."/>
            <person name="Vaishampayan P."/>
        </authorList>
    </citation>
    <scope>NUCLEOTIDE SEQUENCE [LARGE SCALE GENOMIC DNA]</scope>
    <source>
        <strain evidence="1 2">MER_111</strain>
    </source>
</reference>
<proteinExistence type="predicted"/>
<evidence type="ECO:0000313" key="1">
    <source>
        <dbReference type="EMBL" id="KAA9007228.1"/>
    </source>
</evidence>
<dbReference type="EMBL" id="VYKK01000004">
    <property type="protein sequence ID" value="KAA9007228.1"/>
    <property type="molecule type" value="Genomic_DNA"/>
</dbReference>
<protein>
    <submittedName>
        <fullName evidence="1">Uncharacterized protein</fullName>
    </submittedName>
</protein>
<accession>A0A5J5GHP8</accession>
<dbReference type="AlphaFoldDB" id="A0A5J5GHP8"/>
<dbReference type="RefSeq" id="WP_150456518.1">
    <property type="nucleotide sequence ID" value="NZ_VYKK01000004.1"/>
</dbReference>